<dbReference type="RefSeq" id="XP_013331081.1">
    <property type="nucleotide sequence ID" value="XM_013475627.1"/>
</dbReference>
<keyword evidence="6 17" id="KW-0328">Glycosyltransferase</keyword>
<evidence type="ECO:0000256" key="11">
    <source>
        <dbReference type="ARBA" id="ARBA00023136"/>
    </source>
</evidence>
<feature type="transmembrane region" description="Helical" evidence="16">
    <location>
        <begin position="369"/>
        <end position="395"/>
    </location>
</feature>
<feature type="transmembrane region" description="Helical" evidence="16">
    <location>
        <begin position="325"/>
        <end position="348"/>
    </location>
</feature>
<dbReference type="Proteomes" id="UP000053958">
    <property type="component" value="Unassembled WGS sequence"/>
</dbReference>
<dbReference type="InterPro" id="IPR016900">
    <property type="entry name" value="Alg10"/>
</dbReference>
<keyword evidence="18" id="KW-1185">Reference proteome</keyword>
<organism evidence="17 18">
    <name type="scientific">Rasamsonia emersonii (strain ATCC 16479 / CBS 393.64 / IMI 116815)</name>
    <dbReference type="NCBI Taxonomy" id="1408163"/>
    <lineage>
        <taxon>Eukaryota</taxon>
        <taxon>Fungi</taxon>
        <taxon>Dikarya</taxon>
        <taxon>Ascomycota</taxon>
        <taxon>Pezizomycotina</taxon>
        <taxon>Eurotiomycetes</taxon>
        <taxon>Eurotiomycetidae</taxon>
        <taxon>Eurotiales</taxon>
        <taxon>Trichocomaceae</taxon>
        <taxon>Rasamsonia</taxon>
    </lineage>
</organism>
<feature type="transmembrane region" description="Helical" evidence="16">
    <location>
        <begin position="607"/>
        <end position="626"/>
    </location>
</feature>
<name>A0A0F4Z1T4_RASE3</name>
<sequence>MNSPQLETGLTRAARYLVPFVLLLIVVWRAKVNTTVPEPYLDEVFHVGQAQAYWAHNWTHWDPKITTPPGLYLWSYLLCATLLFLRGSPKEVGPSELRATNVAAAAVLLPWRLQTLLDLLRKERNTRPSGAWISHTVLNICLFPPLFFFSALYYTDILALLVVVEAYIWDIKRSSGPARKTWSSALLGHVSLQTAGFLAFGLAALVFRQTNIFWVSVFLGGLQVVRLLRENATPCKSFDLVGIIKKGSQKELYDPLVEEASFTDYFKTALSLLSAAMSNLPLVIASVLPHLVILAAFGLFVLWNGGVVLGHKEFHTAGLHVPQMLYIWPYFVFFSWPLLLIAIANLIVPSRYLPKFFDYGFKNKNRLPGILTALGVISFMLVAIHFNTIVHPFTLADNRHYVFYVFRILTRYHPAVKYAVAPIYFLCAWGALAAFGFSTPPAQSQVAVVPTSVIDSATSQQSQEQKSKKKEKEKEKENKRKSKAVTQKASSKEAPAAQQRRQVLTPEIIEKIQAHILQRQQRQEQQHIRVSFVLVWLISTTLSLITAPLVEPRYFIIPWVMWRLHLPRQPTPEAYRVLEQRRPGVPRDEKELFKAKFATDLPKVLETIWFIAINAITGYVFLYKGFEWPQEPGKVQRFMW</sequence>
<keyword evidence="7 17" id="KW-0808">Transferase</keyword>
<feature type="transmembrane region" description="Helical" evidence="16">
    <location>
        <begin position="415"/>
        <end position="437"/>
    </location>
</feature>
<evidence type="ECO:0000256" key="16">
    <source>
        <dbReference type="SAM" id="Phobius"/>
    </source>
</evidence>
<dbReference type="AlphaFoldDB" id="A0A0F4Z1T4"/>
<dbReference type="GeneID" id="25313849"/>
<evidence type="ECO:0000256" key="7">
    <source>
        <dbReference type="ARBA" id="ARBA00022679"/>
    </source>
</evidence>
<proteinExistence type="inferred from homology"/>
<feature type="transmembrane region" description="Helical" evidence="16">
    <location>
        <begin position="280"/>
        <end position="305"/>
    </location>
</feature>
<comment type="subcellular location">
    <subcellularLocation>
        <location evidence="1">Endoplasmic reticulum membrane</location>
        <topology evidence="1">Multi-pass membrane protein</topology>
    </subcellularLocation>
</comment>
<feature type="transmembrane region" description="Helical" evidence="16">
    <location>
        <begin position="12"/>
        <end position="30"/>
    </location>
</feature>
<protein>
    <recommendedName>
        <fullName evidence="5">Dol-P-Glc:Glc(2)Man(9)GlcNAc(2)-PP-Dol alpha-1,2-glucosyltransferase</fullName>
        <ecNumber evidence="4">2.4.1.256</ecNumber>
    </recommendedName>
    <alternativeName>
        <fullName evidence="12">Asparagine-linked glycosylation protein 10</fullName>
    </alternativeName>
</protein>
<evidence type="ECO:0000256" key="3">
    <source>
        <dbReference type="ARBA" id="ARBA00010600"/>
    </source>
</evidence>
<comment type="catalytic activity">
    <reaction evidence="14">
        <text>an alpha-D-Glc-(1-&gt;3)-alpha-D-Glc-(1-&gt;3)-alpha-D-Man-(1-&gt;2)-alpha-D-Man-(1-&gt;2)-alpha-D-Man-(1-&gt;3)-[alpha-D-Man-(1-&gt;2)-alpha-D-Man-(1-&gt;3)-[alpha-D-Man-(1-&gt;2)-alpha-D-Man-(1-&gt;6)]-alpha-D-Man-(1-&gt;6)]-beta-D-Man-(1-&gt;4)-beta-D-GlcNAc-(1-&gt;4)-alpha-D-GlcNAc-diphospho-di-trans,poly-cis-dolichol + a di-trans,poly-cis-dolichyl beta-D-glucosyl phosphate = a alpha-D-Glc-(1-&gt;2)-alpha-D-Glc-(1-&gt;3)-alpha-D-Glc-(1-&gt;3)-alpha-D-Man-(1-&gt;2)-alpha-D-Man-(1-&gt;2)-alpha-D-Man-(1-&gt;3)-[alpha-D-Man-(1-&gt;2)-alpha-D-Man-(1-&gt;3)-[alpha-D-Man-(1-&gt;2)-alpha-D-Man-(1-&gt;6)]-alpha-D-Man-(1-&gt;6)]-beta-D-Man-(1-&gt;4)-beta-D-GlcNAc-(1-&gt;4)-alpha-D-GlcNAc-diphospho-di-trans,poly-cis-dolichol + a di-trans,poly-cis-dolichyl phosphate + H(+)</text>
        <dbReference type="Rhea" id="RHEA:29543"/>
        <dbReference type="Rhea" id="RHEA-COMP:19498"/>
        <dbReference type="Rhea" id="RHEA-COMP:19502"/>
        <dbReference type="Rhea" id="RHEA-COMP:19512"/>
        <dbReference type="Rhea" id="RHEA-COMP:19522"/>
        <dbReference type="ChEBI" id="CHEBI:15378"/>
        <dbReference type="ChEBI" id="CHEBI:57525"/>
        <dbReference type="ChEBI" id="CHEBI:57683"/>
        <dbReference type="ChEBI" id="CHEBI:132522"/>
        <dbReference type="ChEBI" id="CHEBI:132523"/>
        <dbReference type="EC" id="2.4.1.256"/>
    </reaction>
    <physiologicalReaction direction="left-to-right" evidence="14">
        <dbReference type="Rhea" id="RHEA:29544"/>
    </physiologicalReaction>
</comment>
<evidence type="ECO:0000256" key="15">
    <source>
        <dbReference type="SAM" id="MobiDB-lite"/>
    </source>
</evidence>
<dbReference type="STRING" id="1408163.A0A0F4Z1T4"/>
<evidence type="ECO:0000256" key="14">
    <source>
        <dbReference type="ARBA" id="ARBA00048064"/>
    </source>
</evidence>
<evidence type="ECO:0000256" key="12">
    <source>
        <dbReference type="ARBA" id="ARBA00032069"/>
    </source>
</evidence>
<evidence type="ECO:0000256" key="10">
    <source>
        <dbReference type="ARBA" id="ARBA00022989"/>
    </source>
</evidence>
<feature type="transmembrane region" description="Helical" evidence="16">
    <location>
        <begin position="185"/>
        <end position="206"/>
    </location>
</feature>
<keyword evidence="10 16" id="KW-1133">Transmembrane helix</keyword>
<evidence type="ECO:0000313" key="18">
    <source>
        <dbReference type="Proteomes" id="UP000053958"/>
    </source>
</evidence>
<keyword evidence="9" id="KW-0256">Endoplasmic reticulum</keyword>
<dbReference type="GO" id="GO:0005789">
    <property type="term" value="C:endoplasmic reticulum membrane"/>
    <property type="evidence" value="ECO:0007669"/>
    <property type="project" value="UniProtKB-SubCell"/>
</dbReference>
<dbReference type="PANTHER" id="PTHR12989">
    <property type="entry name" value="ALPHA-1,2-GLUCOSYLTRANSFERASE ALG10"/>
    <property type="match status" value="1"/>
</dbReference>
<dbReference type="PANTHER" id="PTHR12989:SF10">
    <property type="entry name" value="DOL-P-GLC:GLC(2)MAN(9)GLCNAC(2)-PP-DOL ALPHA-1,2-GLUCOSYLTRANSFERASE-RELATED"/>
    <property type="match status" value="1"/>
</dbReference>
<evidence type="ECO:0000256" key="5">
    <source>
        <dbReference type="ARBA" id="ARBA00018512"/>
    </source>
</evidence>
<comment type="pathway">
    <text evidence="2">Protein modification; protein glycosylation.</text>
</comment>
<comment type="caution">
    <text evidence="17">The sequence shown here is derived from an EMBL/GenBank/DDBJ whole genome shotgun (WGS) entry which is preliminary data.</text>
</comment>
<gene>
    <name evidence="17" type="ORF">T310_1498</name>
</gene>
<evidence type="ECO:0000256" key="9">
    <source>
        <dbReference type="ARBA" id="ARBA00022824"/>
    </source>
</evidence>
<dbReference type="EC" id="2.4.1.256" evidence="4"/>
<evidence type="ECO:0000256" key="6">
    <source>
        <dbReference type="ARBA" id="ARBA00022676"/>
    </source>
</evidence>
<evidence type="ECO:0000313" key="17">
    <source>
        <dbReference type="EMBL" id="KKA24469.1"/>
    </source>
</evidence>
<dbReference type="GO" id="GO:0106073">
    <property type="term" value="F:dolichyl pyrophosphate Glc2Man9GlcNAc2 alpha-1,2-glucosyltransferase activity"/>
    <property type="evidence" value="ECO:0007669"/>
    <property type="project" value="UniProtKB-EC"/>
</dbReference>
<keyword evidence="8 16" id="KW-0812">Transmembrane</keyword>
<dbReference type="UniPathway" id="UPA00378"/>
<dbReference type="EMBL" id="LASV01000061">
    <property type="protein sequence ID" value="KKA24469.1"/>
    <property type="molecule type" value="Genomic_DNA"/>
</dbReference>
<keyword evidence="11 16" id="KW-0472">Membrane</keyword>
<feature type="transmembrane region" description="Helical" evidence="16">
    <location>
        <begin position="137"/>
        <end position="164"/>
    </location>
</feature>
<reference evidence="17 18" key="1">
    <citation type="submission" date="2015-04" db="EMBL/GenBank/DDBJ databases">
        <authorList>
            <person name="Heijne W.H."/>
            <person name="Fedorova N.D."/>
            <person name="Nierman W.C."/>
            <person name="Vollebregt A.W."/>
            <person name="Zhao Z."/>
            <person name="Wu L."/>
            <person name="Kumar M."/>
            <person name="Stam H."/>
            <person name="van den Berg M.A."/>
            <person name="Pel H.J."/>
        </authorList>
    </citation>
    <scope>NUCLEOTIDE SEQUENCE [LARGE SCALE GENOMIC DNA]</scope>
    <source>
        <strain evidence="17 18">CBS 393.64</strain>
    </source>
</reference>
<comment type="function">
    <text evidence="13">Dol-P-Glc:Glc(2)Man(9)GlcNAc(2)-PP-Dol alpha-1,2-glucosyltransferase that operates in the biosynthetic pathway of dolichol-linked oligosaccharides, the glycan precursors employed in protein asparagine (N)-glycosylation. The assembly of dolichol-linked oligosaccharides begins on the cytosolic side of the endoplasmic reticulum membrane and finishes in its lumen. The sequential addition of sugars to dolichol pyrophosphate produces dolichol-linked oligosaccharides containing fourteen sugars, including two GlcNAcs, nine mannoses and three glucoses. Once assembled, the oligosaccharide is transferred from the lipid to nascent proteins by oligosaccharyltransferases. In the lumen of the endoplasmic reticulum, adds the third and last glucose residue from dolichyl phosphate glucose (Dol-P-Glc) onto the lipid-linked oligosaccharide intermediate Glc(2)Man(9)GlcNAc(2)-PP-Dol to produce Glc(3)Man(9)GlcNAc(2)-PP-Dol.</text>
</comment>
<feature type="region of interest" description="Disordered" evidence="15">
    <location>
        <begin position="458"/>
        <end position="500"/>
    </location>
</feature>
<dbReference type="GO" id="GO:0006488">
    <property type="term" value="P:dolichol-linked oligosaccharide biosynthetic process"/>
    <property type="evidence" value="ECO:0007669"/>
    <property type="project" value="InterPro"/>
</dbReference>
<accession>A0A0F4Z1T4</accession>
<dbReference type="Pfam" id="PF04922">
    <property type="entry name" value="DIE2_ALG10"/>
    <property type="match status" value="1"/>
</dbReference>
<evidence type="ECO:0000256" key="8">
    <source>
        <dbReference type="ARBA" id="ARBA00022692"/>
    </source>
</evidence>
<comment type="similarity">
    <text evidence="3">Belongs to the ALG10 glucosyltransferase family.</text>
</comment>
<evidence type="ECO:0000256" key="1">
    <source>
        <dbReference type="ARBA" id="ARBA00004477"/>
    </source>
</evidence>
<dbReference type="OrthoDB" id="4769at2759"/>
<feature type="transmembrane region" description="Helical" evidence="16">
    <location>
        <begin position="528"/>
        <end position="550"/>
    </location>
</feature>
<evidence type="ECO:0000256" key="2">
    <source>
        <dbReference type="ARBA" id="ARBA00004922"/>
    </source>
</evidence>
<evidence type="ECO:0000256" key="13">
    <source>
        <dbReference type="ARBA" id="ARBA00044727"/>
    </source>
</evidence>
<feature type="transmembrane region" description="Helical" evidence="16">
    <location>
        <begin position="212"/>
        <end position="228"/>
    </location>
</feature>
<evidence type="ECO:0000256" key="4">
    <source>
        <dbReference type="ARBA" id="ARBA00011967"/>
    </source>
</evidence>